<dbReference type="Proteomes" id="UP000198356">
    <property type="component" value="Unassembled WGS sequence"/>
</dbReference>
<evidence type="ECO:0000256" key="3">
    <source>
        <dbReference type="ARBA" id="ARBA00023004"/>
    </source>
</evidence>
<dbReference type="OrthoDB" id="9795032at2"/>
<protein>
    <submittedName>
        <fullName evidence="6">Zn-finger domain of CDGSH type-containing protein</fullName>
    </submittedName>
</protein>
<dbReference type="EMBL" id="FZOU01000003">
    <property type="protein sequence ID" value="SNS91508.1"/>
    <property type="molecule type" value="Genomic_DNA"/>
</dbReference>
<evidence type="ECO:0000313" key="7">
    <source>
        <dbReference type="Proteomes" id="UP000198356"/>
    </source>
</evidence>
<dbReference type="RefSeq" id="WP_089408190.1">
    <property type="nucleotide sequence ID" value="NZ_FZOU01000003.1"/>
</dbReference>
<proteinExistence type="predicted"/>
<accession>A0A239IE33</accession>
<dbReference type="Pfam" id="PF09360">
    <property type="entry name" value="zf-CDGSH"/>
    <property type="match status" value="1"/>
</dbReference>
<dbReference type="GO" id="GO:0005737">
    <property type="term" value="C:cytoplasm"/>
    <property type="evidence" value="ECO:0007669"/>
    <property type="project" value="UniProtKB-ARBA"/>
</dbReference>
<keyword evidence="7" id="KW-1185">Reference proteome</keyword>
<evidence type="ECO:0000256" key="1">
    <source>
        <dbReference type="ARBA" id="ARBA00022714"/>
    </source>
</evidence>
<dbReference type="GO" id="GO:0051537">
    <property type="term" value="F:2 iron, 2 sulfur cluster binding"/>
    <property type="evidence" value="ECO:0007669"/>
    <property type="project" value="UniProtKB-KW"/>
</dbReference>
<dbReference type="InterPro" id="IPR018967">
    <property type="entry name" value="FeS-contain_CDGSH-typ"/>
</dbReference>
<dbReference type="Gene3D" id="3.40.5.90">
    <property type="entry name" value="CDGSH iron-sulfur domain, mitoNEET-type"/>
    <property type="match status" value="1"/>
</dbReference>
<dbReference type="GO" id="GO:0046872">
    <property type="term" value="F:metal ion binding"/>
    <property type="evidence" value="ECO:0007669"/>
    <property type="project" value="UniProtKB-KW"/>
</dbReference>
<organism evidence="6 7">
    <name type="scientific">Granulicella rosea</name>
    <dbReference type="NCBI Taxonomy" id="474952"/>
    <lineage>
        <taxon>Bacteria</taxon>
        <taxon>Pseudomonadati</taxon>
        <taxon>Acidobacteriota</taxon>
        <taxon>Terriglobia</taxon>
        <taxon>Terriglobales</taxon>
        <taxon>Acidobacteriaceae</taxon>
        <taxon>Granulicella</taxon>
    </lineage>
</organism>
<gene>
    <name evidence="6" type="ORF">SAMN05421770_10357</name>
</gene>
<evidence type="ECO:0000256" key="4">
    <source>
        <dbReference type="ARBA" id="ARBA00023014"/>
    </source>
</evidence>
<keyword evidence="1" id="KW-0001">2Fe-2S</keyword>
<dbReference type="AlphaFoldDB" id="A0A239IE33"/>
<sequence>MSDESLKVVPEVEAAVPSVKITVRPNGPFRVEGLIALVDVNGVEWDLTGKPAISLCRCGLSSKRPFCDGTHGREGWKCDASPIPAAPVALG</sequence>
<feature type="domain" description="Iron-binding zinc finger CDGSH type" evidence="5">
    <location>
        <begin position="40"/>
        <end position="77"/>
    </location>
</feature>
<evidence type="ECO:0000256" key="2">
    <source>
        <dbReference type="ARBA" id="ARBA00022723"/>
    </source>
</evidence>
<evidence type="ECO:0000313" key="6">
    <source>
        <dbReference type="EMBL" id="SNS91508.1"/>
    </source>
</evidence>
<evidence type="ECO:0000259" key="5">
    <source>
        <dbReference type="SMART" id="SM00704"/>
    </source>
</evidence>
<name>A0A239IE33_9BACT</name>
<dbReference type="InterPro" id="IPR042216">
    <property type="entry name" value="MitoNEET_CISD"/>
</dbReference>
<keyword evidence="3" id="KW-0408">Iron</keyword>
<dbReference type="SMART" id="SM00704">
    <property type="entry name" value="ZnF_CDGSH"/>
    <property type="match status" value="1"/>
</dbReference>
<keyword evidence="4" id="KW-0411">Iron-sulfur</keyword>
<keyword evidence="2" id="KW-0479">Metal-binding</keyword>
<reference evidence="6 7" key="1">
    <citation type="submission" date="2017-06" db="EMBL/GenBank/DDBJ databases">
        <authorList>
            <person name="Kim H.J."/>
            <person name="Triplett B.A."/>
        </authorList>
    </citation>
    <scope>NUCLEOTIDE SEQUENCE [LARGE SCALE GENOMIC DNA]</scope>
    <source>
        <strain evidence="6 7">DSM 18704</strain>
    </source>
</reference>